<dbReference type="Gene3D" id="3.40.50.150">
    <property type="entry name" value="Vaccinia Virus protein VP39"/>
    <property type="match status" value="1"/>
</dbReference>
<comment type="function">
    <text evidence="1 6">Exhibits S-adenosyl-L-methionine-dependent methyltransferase activity.</text>
</comment>
<dbReference type="PANTHER" id="PTHR43619:SF2">
    <property type="entry name" value="S-ADENOSYL-L-METHIONINE-DEPENDENT METHYLTRANSFERASES SUPERFAMILY PROTEIN"/>
    <property type="match status" value="1"/>
</dbReference>
<comment type="similarity">
    <text evidence="2 6">Belongs to the UPF0677 family.</text>
</comment>
<dbReference type="RefSeq" id="WP_177231219.1">
    <property type="nucleotide sequence ID" value="NZ_FOEF01000002.1"/>
</dbReference>
<organism evidence="7 8">
    <name type="scientific">Amycolatopsis saalfeldensis</name>
    <dbReference type="NCBI Taxonomy" id="394193"/>
    <lineage>
        <taxon>Bacteria</taxon>
        <taxon>Bacillati</taxon>
        <taxon>Actinomycetota</taxon>
        <taxon>Actinomycetes</taxon>
        <taxon>Pseudonocardiales</taxon>
        <taxon>Pseudonocardiaceae</taxon>
        <taxon>Amycolatopsis</taxon>
    </lineage>
</organism>
<dbReference type="Proteomes" id="UP000198582">
    <property type="component" value="Unassembled WGS sequence"/>
</dbReference>
<keyword evidence="5 6" id="KW-0949">S-adenosyl-L-methionine</keyword>
<evidence type="ECO:0000256" key="4">
    <source>
        <dbReference type="ARBA" id="ARBA00022679"/>
    </source>
</evidence>
<gene>
    <name evidence="7" type="ORF">SAMN04489732_102602</name>
</gene>
<evidence type="ECO:0000256" key="3">
    <source>
        <dbReference type="ARBA" id="ARBA00022603"/>
    </source>
</evidence>
<dbReference type="STRING" id="394193.SAMN04489732_102602"/>
<dbReference type="Pfam" id="PF04072">
    <property type="entry name" value="LCM"/>
    <property type="match status" value="1"/>
</dbReference>
<evidence type="ECO:0000313" key="8">
    <source>
        <dbReference type="Proteomes" id="UP000198582"/>
    </source>
</evidence>
<dbReference type="InterPro" id="IPR029063">
    <property type="entry name" value="SAM-dependent_MTases_sf"/>
</dbReference>
<name>A0A1H8TG34_9PSEU</name>
<keyword evidence="4 7" id="KW-0808">Transferase</keyword>
<accession>A0A1H8TG34</accession>
<protein>
    <recommendedName>
        <fullName evidence="6">S-adenosyl-L-methionine-dependent methyltransferase</fullName>
        <ecNumber evidence="6">2.1.1.-</ecNumber>
    </recommendedName>
</protein>
<evidence type="ECO:0000256" key="6">
    <source>
        <dbReference type="RuleBase" id="RU362030"/>
    </source>
</evidence>
<dbReference type="InterPro" id="IPR011610">
    <property type="entry name" value="SAM_mthyl_Trfase_ML2640-like"/>
</dbReference>
<dbReference type="GO" id="GO:0032259">
    <property type="term" value="P:methylation"/>
    <property type="evidence" value="ECO:0007669"/>
    <property type="project" value="UniProtKB-KW"/>
</dbReference>
<dbReference type="GO" id="GO:0008168">
    <property type="term" value="F:methyltransferase activity"/>
    <property type="evidence" value="ECO:0007669"/>
    <property type="project" value="UniProtKB-UniRule"/>
</dbReference>
<sequence>MTAGVGATAEWIAHARAAETVRAGGLFTDRLAVAFTERSNAPLLELFRSAPTPRFDVLAVRTRFFDDYLATATGPGGSRQVVLLAAGLDSRAFRLDWPPGTRVFELDLPELLEAKEELLRDEGFGEPSCVRRVVPADLRDDWAAALREAGFDPGTPTVWLVEGLLYYLTEAEADAVVRELSGLSAPGSRLGLEQVNTDTYRAPWMRDWLATMRAEGRPWQSGVAEPEQWLAGHGWRAAVVEPSDVDSSVGRRVPRTPARSVPGVARTWLVTAELGAQQ</sequence>
<keyword evidence="3 6" id="KW-0489">Methyltransferase</keyword>
<dbReference type="SUPFAM" id="SSF53335">
    <property type="entry name" value="S-adenosyl-L-methionine-dependent methyltransferases"/>
    <property type="match status" value="1"/>
</dbReference>
<dbReference type="PANTHER" id="PTHR43619">
    <property type="entry name" value="S-ADENOSYL-L-METHIONINE-DEPENDENT METHYLTRANSFERASE YKTD-RELATED"/>
    <property type="match status" value="1"/>
</dbReference>
<dbReference type="EMBL" id="FOEF01000002">
    <property type="protein sequence ID" value="SEO89872.1"/>
    <property type="molecule type" value="Genomic_DNA"/>
</dbReference>
<keyword evidence="8" id="KW-1185">Reference proteome</keyword>
<evidence type="ECO:0000256" key="2">
    <source>
        <dbReference type="ARBA" id="ARBA00008138"/>
    </source>
</evidence>
<dbReference type="NCBIfam" id="TIGR00027">
    <property type="entry name" value="mthyl_TIGR00027"/>
    <property type="match status" value="1"/>
</dbReference>
<evidence type="ECO:0000256" key="5">
    <source>
        <dbReference type="ARBA" id="ARBA00022691"/>
    </source>
</evidence>
<dbReference type="AlphaFoldDB" id="A0A1H8TG34"/>
<dbReference type="EC" id="2.1.1.-" evidence="6"/>
<dbReference type="InterPro" id="IPR007213">
    <property type="entry name" value="Ppm1/Ppm2/Tcmp"/>
</dbReference>
<evidence type="ECO:0000313" key="7">
    <source>
        <dbReference type="EMBL" id="SEO89872.1"/>
    </source>
</evidence>
<evidence type="ECO:0000256" key="1">
    <source>
        <dbReference type="ARBA" id="ARBA00003907"/>
    </source>
</evidence>
<reference evidence="7 8" key="1">
    <citation type="submission" date="2016-10" db="EMBL/GenBank/DDBJ databases">
        <authorList>
            <person name="de Groot N.N."/>
        </authorList>
    </citation>
    <scope>NUCLEOTIDE SEQUENCE [LARGE SCALE GENOMIC DNA]</scope>
    <source>
        <strain evidence="7 8">DSM 44993</strain>
    </source>
</reference>
<proteinExistence type="inferred from homology"/>